<evidence type="ECO:0000313" key="3">
    <source>
        <dbReference type="EMBL" id="RAM00977.1"/>
    </source>
</evidence>
<name>A0A328FD65_9BACT</name>
<feature type="transmembrane region" description="Helical" evidence="1">
    <location>
        <begin position="39"/>
        <end position="59"/>
    </location>
</feature>
<keyword evidence="1" id="KW-1133">Transmembrane helix</keyword>
<evidence type="ECO:0000313" key="5">
    <source>
        <dbReference type="Proteomes" id="UP000293902"/>
    </source>
</evidence>
<feature type="transmembrane region" description="Helical" evidence="1">
    <location>
        <begin position="65"/>
        <end position="82"/>
    </location>
</feature>
<protein>
    <submittedName>
        <fullName evidence="3">ATP synthase subunit I</fullName>
    </submittedName>
</protein>
<dbReference type="EMBL" id="CP036313">
    <property type="protein sequence ID" value="QBH15640.1"/>
    <property type="molecule type" value="Genomic_DNA"/>
</dbReference>
<dbReference type="Pfam" id="PF12966">
    <property type="entry name" value="AtpR"/>
    <property type="match status" value="1"/>
</dbReference>
<dbReference type="OrthoDB" id="467414at2"/>
<gene>
    <name evidence="3" type="ORF">DO021_15980</name>
    <name evidence="2" type="ORF">EYB58_18060</name>
</gene>
<dbReference type="InterPro" id="IPR017581">
    <property type="entry name" value="AtpR-like"/>
</dbReference>
<feature type="transmembrane region" description="Helical" evidence="1">
    <location>
        <begin position="6"/>
        <end position="27"/>
    </location>
</feature>
<organism evidence="3 4">
    <name type="scientific">Desulfobacter hydrogenophilus</name>
    <dbReference type="NCBI Taxonomy" id="2291"/>
    <lineage>
        <taxon>Bacteria</taxon>
        <taxon>Pseudomonadati</taxon>
        <taxon>Thermodesulfobacteriota</taxon>
        <taxon>Desulfobacteria</taxon>
        <taxon>Desulfobacterales</taxon>
        <taxon>Desulfobacteraceae</taxon>
        <taxon>Desulfobacter</taxon>
    </lineage>
</organism>
<keyword evidence="5" id="KW-1185">Reference proteome</keyword>
<sequence>MNDVLSMASAMATGILLGMIFFGGLWWTVRKAFSSKQPVLWFLGSLLLRISITLVGFYFVSGGHWERLLVCLLGFFLARLIMTRLTRPSVEHHSASAKEAGHAS</sequence>
<proteinExistence type="predicted"/>
<evidence type="ECO:0000313" key="2">
    <source>
        <dbReference type="EMBL" id="QBH15640.1"/>
    </source>
</evidence>
<reference evidence="3 4" key="1">
    <citation type="submission" date="2018-06" db="EMBL/GenBank/DDBJ databases">
        <title>Complete Genome Sequence of Desulfobacter hydrogenophilus (DSM3380).</title>
        <authorList>
            <person name="Marietou A."/>
            <person name="Schreiber L."/>
            <person name="Marshall I."/>
            <person name="Jorgensen B."/>
        </authorList>
    </citation>
    <scope>NUCLEOTIDE SEQUENCE [LARGE SCALE GENOMIC DNA]</scope>
    <source>
        <strain evidence="3 4">DSM 3380</strain>
    </source>
</reference>
<accession>A0A328FD65</accession>
<dbReference type="AlphaFoldDB" id="A0A328FD65"/>
<keyword evidence="1" id="KW-0812">Transmembrane</keyword>
<dbReference type="NCBIfam" id="TIGR03165">
    <property type="entry name" value="F1F0_chp_2"/>
    <property type="match status" value="1"/>
</dbReference>
<dbReference type="Proteomes" id="UP000293902">
    <property type="component" value="Chromosome"/>
</dbReference>
<evidence type="ECO:0000256" key="1">
    <source>
        <dbReference type="SAM" id="Phobius"/>
    </source>
</evidence>
<reference evidence="2 5" key="2">
    <citation type="submission" date="2019-02" db="EMBL/GenBank/DDBJ databases">
        <title>Complete genome sequence of Desulfobacter hydrogenophilus AcRS1.</title>
        <authorList>
            <person name="Marietou A."/>
            <person name="Lund M.B."/>
            <person name="Marshall I.P.G."/>
            <person name="Schreiber L."/>
            <person name="Jorgensen B."/>
        </authorList>
    </citation>
    <scope>NUCLEOTIDE SEQUENCE [LARGE SCALE GENOMIC DNA]</scope>
    <source>
        <strain evidence="2 5">AcRS1</strain>
    </source>
</reference>
<dbReference type="EMBL" id="QLNI01000034">
    <property type="protein sequence ID" value="RAM00977.1"/>
    <property type="molecule type" value="Genomic_DNA"/>
</dbReference>
<dbReference type="Proteomes" id="UP000248798">
    <property type="component" value="Unassembled WGS sequence"/>
</dbReference>
<keyword evidence="1" id="KW-0472">Membrane</keyword>
<evidence type="ECO:0000313" key="4">
    <source>
        <dbReference type="Proteomes" id="UP000248798"/>
    </source>
</evidence>